<dbReference type="AlphaFoldDB" id="A0A7S4IDD4"/>
<accession>A0A7S4IDD4</accession>
<dbReference type="InterPro" id="IPR036291">
    <property type="entry name" value="NAD(P)-bd_dom_sf"/>
</dbReference>
<sequence length="954" mass="106612">MDANMDLYLNLQSHLPDGRQVLTFIRPGTEPGTLLKMIKELPWNQNSEQYLPLSRVQVFSAEDESMSLNLFVYGEEPYEPFDIGIAGARILEFAEQVQSGHFLADERVPKPSKMFERGPLMDFLSNCSETYLTRSDPRRFLWQRGLYDTVSGTEGTAVMVEESQMQHTLGKVWVDVAVANSLPQVALEHTSHLLFLHNFDVERAHLDVVSDGDNGHVTLLRLLVAPTAERPAPDESVYKILRRELKRSKWLDPQTMELVFERYPWLGVRRGEVVTAFCALLHPVMAKQNALAYSKGNIFDTVTTERYMTLTAAVADLFLDRFDPSNPLSDFELENRASELHAKVENDVEDTVASELLYKMIDVVKHTLKTNVYMNDRYSLGLRLNPAIMHTDDDREVPYGVLFAHGRRFNAFHVRFRDIARGGMRLVTPQSPEQHALESAHQYDECYGLAYAQQLKNKDIPEGGSKAVNLININGLSPAGKNFVMRKSVKAFTDTILDLVVDTEETREKIVDFYGTKEVLYLGPDEQVIPEDIEWVIKRAGKRGYDTPAAFMSSKPRAGINHKEYGVTSEGVNVYLDVALRRGLGIDPTQDSFTIKLTGGPDGDVAGNELKILMREYGDNVKVVGIADHSGCAEDPDGLDHMELLRLVNANLCISNFDSSKLGMDGVVHLADNDDGIKARNSMHNRLEADAFVPAGGRPNTIDVHNYRHFLKDDGVTPSAPLIVEGANLFVTSEAREKLYEEAGVKIVKDSSANKAGVITSSYEICAAMLLSEEEFTENKEIIVGEVLAKLRELAKMEAELLFREAENYKESLPAVSQIISGTINAATDALAVALDELVDEDRESLLPLFRAHLPKTMADMAFDRVHERVPEQYIKNAMASCLASKMVYKEGTKFIESQPQENLAGVALKYIEKEKEVAALKEALADVDMPEDEKERIVKLLDAGGARTALNIF</sequence>
<dbReference type="SMART" id="SM00839">
    <property type="entry name" value="ELFV_dehydrog"/>
    <property type="match status" value="1"/>
</dbReference>
<evidence type="ECO:0000313" key="4">
    <source>
        <dbReference type="EMBL" id="CAE2226111.1"/>
    </source>
</evidence>
<dbReference type="Pfam" id="PF00208">
    <property type="entry name" value="ELFV_dehydrog"/>
    <property type="match status" value="1"/>
</dbReference>
<dbReference type="PANTHER" id="PTHR11606:SF39">
    <property type="entry name" value="GLUTAMATE_PHENYLALANINE_LEUCINE_VALINE_L-TRYPTOPHAN DEHYDROGENASE C-TERMINAL DOMAIN-CONTAINING PROTEIN"/>
    <property type="match status" value="1"/>
</dbReference>
<protein>
    <recommendedName>
        <fullName evidence="3">Glutamate/phenylalanine/leucine/valine/L-tryptophan dehydrogenase C-terminal domain-containing protein</fullName>
    </recommendedName>
</protein>
<evidence type="ECO:0000256" key="2">
    <source>
        <dbReference type="ARBA" id="ARBA00023002"/>
    </source>
</evidence>
<evidence type="ECO:0000256" key="1">
    <source>
        <dbReference type="ARBA" id="ARBA00006382"/>
    </source>
</evidence>
<comment type="similarity">
    <text evidence="1">Belongs to the Glu/Leu/Phe/Val dehydrogenases family.</text>
</comment>
<dbReference type="PANTHER" id="PTHR11606">
    <property type="entry name" value="GLUTAMATE DEHYDROGENASE"/>
    <property type="match status" value="1"/>
</dbReference>
<organism evidence="4">
    <name type="scientific">Odontella aurita</name>
    <dbReference type="NCBI Taxonomy" id="265563"/>
    <lineage>
        <taxon>Eukaryota</taxon>
        <taxon>Sar</taxon>
        <taxon>Stramenopiles</taxon>
        <taxon>Ochrophyta</taxon>
        <taxon>Bacillariophyta</taxon>
        <taxon>Mediophyceae</taxon>
        <taxon>Biddulphiophycidae</taxon>
        <taxon>Eupodiscales</taxon>
        <taxon>Odontellaceae</taxon>
        <taxon>Odontella</taxon>
    </lineage>
</organism>
<reference evidence="4" key="1">
    <citation type="submission" date="2021-01" db="EMBL/GenBank/DDBJ databases">
        <authorList>
            <person name="Corre E."/>
            <person name="Pelletier E."/>
            <person name="Niang G."/>
            <person name="Scheremetjew M."/>
            <person name="Finn R."/>
            <person name="Kale V."/>
            <person name="Holt S."/>
            <person name="Cochrane G."/>
            <person name="Meng A."/>
            <person name="Brown T."/>
            <person name="Cohen L."/>
        </authorList>
    </citation>
    <scope>NUCLEOTIDE SEQUENCE</scope>
    <source>
        <strain evidence="4">Isolate 1302-5</strain>
    </source>
</reference>
<dbReference type="Gene3D" id="3.40.50.720">
    <property type="entry name" value="NAD(P)-binding Rossmann-like Domain"/>
    <property type="match status" value="1"/>
</dbReference>
<dbReference type="GO" id="GO:0005739">
    <property type="term" value="C:mitochondrion"/>
    <property type="evidence" value="ECO:0007669"/>
    <property type="project" value="TreeGrafter"/>
</dbReference>
<dbReference type="InterPro" id="IPR006096">
    <property type="entry name" value="Glu/Leu/Phe/Val/Trp_DH_C"/>
</dbReference>
<dbReference type="SUPFAM" id="SSF53223">
    <property type="entry name" value="Aminoacid dehydrogenase-like, N-terminal domain"/>
    <property type="match status" value="1"/>
</dbReference>
<dbReference type="SUPFAM" id="SSF51735">
    <property type="entry name" value="NAD(P)-binding Rossmann-fold domains"/>
    <property type="match status" value="1"/>
</dbReference>
<dbReference type="EMBL" id="HBKQ01015007">
    <property type="protein sequence ID" value="CAE2226111.1"/>
    <property type="molecule type" value="Transcribed_RNA"/>
</dbReference>
<dbReference type="GO" id="GO:0004352">
    <property type="term" value="F:glutamate dehydrogenase (NAD+) activity"/>
    <property type="evidence" value="ECO:0007669"/>
    <property type="project" value="TreeGrafter"/>
</dbReference>
<gene>
    <name evidence="4" type="ORF">OAUR00152_LOCUS10245</name>
</gene>
<proteinExistence type="inferred from homology"/>
<name>A0A7S4IDD4_9STRA</name>
<evidence type="ECO:0000259" key="3">
    <source>
        <dbReference type="SMART" id="SM00839"/>
    </source>
</evidence>
<keyword evidence="2" id="KW-0560">Oxidoreductase</keyword>
<feature type="domain" description="Glutamate/phenylalanine/leucine/valine/L-tryptophan dehydrogenase C-terminal" evidence="3">
    <location>
        <begin position="559"/>
        <end position="811"/>
    </location>
</feature>
<dbReference type="GO" id="GO:0006538">
    <property type="term" value="P:L-glutamate catabolic process"/>
    <property type="evidence" value="ECO:0007669"/>
    <property type="project" value="TreeGrafter"/>
</dbReference>
<dbReference type="InterPro" id="IPR046346">
    <property type="entry name" value="Aminoacid_DH-like_N_sf"/>
</dbReference>